<dbReference type="Pfam" id="PF02771">
    <property type="entry name" value="Acyl-CoA_dh_N"/>
    <property type="match status" value="1"/>
</dbReference>
<comment type="cofactor">
    <cofactor evidence="1 7">
        <name>FAD</name>
        <dbReference type="ChEBI" id="CHEBI:57692"/>
    </cofactor>
</comment>
<evidence type="ECO:0000256" key="5">
    <source>
        <dbReference type="ARBA" id="ARBA00023002"/>
    </source>
</evidence>
<feature type="domain" description="Acyl-CoA dehydrogenase/oxidase C-terminal" evidence="8">
    <location>
        <begin position="232"/>
        <end position="381"/>
    </location>
</feature>
<name>Q0RV56_RHOJR</name>
<proteinExistence type="inferred from homology"/>
<evidence type="ECO:0000256" key="2">
    <source>
        <dbReference type="ARBA" id="ARBA00009347"/>
    </source>
</evidence>
<dbReference type="Pfam" id="PF00441">
    <property type="entry name" value="Acyl-CoA_dh_1"/>
    <property type="match status" value="1"/>
</dbReference>
<accession>Q0RV56</accession>
<geneLocation type="plasmid" evidence="11 12">
    <name>pRHL3</name>
</geneLocation>
<dbReference type="FunFam" id="1.20.140.10:FF:000004">
    <property type="entry name" value="Acyl-CoA dehydrogenase FadE25"/>
    <property type="match status" value="1"/>
</dbReference>
<evidence type="ECO:0000256" key="1">
    <source>
        <dbReference type="ARBA" id="ARBA00001974"/>
    </source>
</evidence>
<comment type="similarity">
    <text evidence="2 7">Belongs to the acyl-CoA dehydrogenase family.</text>
</comment>
<dbReference type="InterPro" id="IPR036250">
    <property type="entry name" value="AcylCo_DH-like_C"/>
</dbReference>
<dbReference type="FunFam" id="2.40.110.10:FF:000002">
    <property type="entry name" value="Acyl-CoA dehydrogenase fadE12"/>
    <property type="match status" value="1"/>
</dbReference>
<evidence type="ECO:0000256" key="4">
    <source>
        <dbReference type="ARBA" id="ARBA00022827"/>
    </source>
</evidence>
<evidence type="ECO:0000256" key="3">
    <source>
        <dbReference type="ARBA" id="ARBA00022630"/>
    </source>
</evidence>
<dbReference type="eggNOG" id="COG1960">
    <property type="taxonomic scope" value="Bacteria"/>
</dbReference>
<keyword evidence="3 7" id="KW-0285">Flavoprotein</keyword>
<dbReference type="OrthoDB" id="8876745at2"/>
<dbReference type="PANTHER" id="PTHR43884">
    <property type="entry name" value="ACYL-COA DEHYDROGENASE"/>
    <property type="match status" value="1"/>
</dbReference>
<dbReference type="InterPro" id="IPR006091">
    <property type="entry name" value="Acyl-CoA_Oxase/DH_mid-dom"/>
</dbReference>
<dbReference type="InterPro" id="IPR009100">
    <property type="entry name" value="AcylCoA_DH/oxidase_NM_dom_sf"/>
</dbReference>
<evidence type="ECO:0000313" key="11">
    <source>
        <dbReference type="EMBL" id="ABH00830.1"/>
    </source>
</evidence>
<keyword evidence="11" id="KW-0614">Plasmid</keyword>
<dbReference type="InterPro" id="IPR009075">
    <property type="entry name" value="AcylCo_DH/oxidase_C"/>
</dbReference>
<dbReference type="SUPFAM" id="SSF47203">
    <property type="entry name" value="Acyl-CoA dehydrogenase C-terminal domain-like"/>
    <property type="match status" value="1"/>
</dbReference>
<dbReference type="PANTHER" id="PTHR43884:SF12">
    <property type="entry name" value="ISOVALERYL-COA DEHYDROGENASE, MITOCHONDRIAL-RELATED"/>
    <property type="match status" value="1"/>
</dbReference>
<dbReference type="InterPro" id="IPR037069">
    <property type="entry name" value="AcylCoA_DH/ox_N_sf"/>
</dbReference>
<dbReference type="HOGENOM" id="CLU_018204_0_2_11"/>
<evidence type="ECO:0000256" key="7">
    <source>
        <dbReference type="RuleBase" id="RU362125"/>
    </source>
</evidence>
<evidence type="ECO:0000259" key="9">
    <source>
        <dbReference type="Pfam" id="PF02770"/>
    </source>
</evidence>
<dbReference type="KEGG" id="rha:RHA1_ro11183"/>
<organism evidence="11 12">
    <name type="scientific">Rhodococcus jostii (strain RHA1)</name>
    <dbReference type="NCBI Taxonomy" id="101510"/>
    <lineage>
        <taxon>Bacteria</taxon>
        <taxon>Bacillati</taxon>
        <taxon>Actinomycetota</taxon>
        <taxon>Actinomycetes</taxon>
        <taxon>Mycobacteriales</taxon>
        <taxon>Nocardiaceae</taxon>
        <taxon>Rhodococcus</taxon>
    </lineage>
</organism>
<comment type="catalytic activity">
    <reaction evidence="6">
        <text>a 2,3-saturated acyl-CoA + A = a 2,3-dehydroacyl-CoA + AH2</text>
        <dbReference type="Rhea" id="RHEA:48608"/>
        <dbReference type="ChEBI" id="CHEBI:13193"/>
        <dbReference type="ChEBI" id="CHEBI:17499"/>
        <dbReference type="ChEBI" id="CHEBI:60015"/>
        <dbReference type="ChEBI" id="CHEBI:65111"/>
    </reaction>
</comment>
<dbReference type="Gene3D" id="1.20.140.10">
    <property type="entry name" value="Butyryl-CoA Dehydrogenase, subunit A, domain 3"/>
    <property type="match status" value="1"/>
</dbReference>
<dbReference type="Proteomes" id="UP000008710">
    <property type="component" value="Plasmid pRHL3"/>
</dbReference>
<dbReference type="EMBL" id="CP000434">
    <property type="protein sequence ID" value="ABH00830.1"/>
    <property type="molecule type" value="Genomic_DNA"/>
</dbReference>
<keyword evidence="4 7" id="KW-0274">FAD</keyword>
<dbReference type="SUPFAM" id="SSF56645">
    <property type="entry name" value="Acyl-CoA dehydrogenase NM domain-like"/>
    <property type="match status" value="1"/>
</dbReference>
<dbReference type="PATRIC" id="fig|101510.16.peg.9002"/>
<dbReference type="Gene3D" id="1.10.540.10">
    <property type="entry name" value="Acyl-CoA dehydrogenase/oxidase, N-terminal domain"/>
    <property type="match status" value="1"/>
</dbReference>
<dbReference type="Pfam" id="PF02770">
    <property type="entry name" value="Acyl-CoA_dh_M"/>
    <property type="match status" value="1"/>
</dbReference>
<evidence type="ECO:0000313" key="12">
    <source>
        <dbReference type="Proteomes" id="UP000008710"/>
    </source>
</evidence>
<sequence>MLTTDLNEELQDLAVMTRAVAVKKIGPLVEQTEQAGTFSPAIREILAESGFFGLVVKPEYGGAESDIRHQSIVLEEIARVYPSACTYLTAHWLATKIIALNATGPSEAPWVKPLLEQAAAGEKLGAIAVTEPEAGSDLGNVTTRARRDGDEWVIQGTKRFITNGGFADFYSVLARTGGPGARGLSMFFVEADRPGVRAARWEQKMGLHGSATAEMHFDEVRVPADHLIGEADKGFTHLMRGFDEGRLGVAAMCLGISQGALDAATRYASERKQFGKEIAGYQGVQFLIADMAIGVHSSRSLVYDAANAFVNKHPDSSRLAAMAKTYSSDVSMEVTTNAVQVHGGSGYVRDFPVEMFMRDAKIGQIYEGTNQILRMLIARSYFGELAR</sequence>
<dbReference type="GO" id="GO:0003995">
    <property type="term" value="F:acyl-CoA dehydrogenase activity"/>
    <property type="evidence" value="ECO:0007669"/>
    <property type="project" value="TreeGrafter"/>
</dbReference>
<evidence type="ECO:0000259" key="10">
    <source>
        <dbReference type="Pfam" id="PF02771"/>
    </source>
</evidence>
<dbReference type="RefSeq" id="WP_011600457.1">
    <property type="nucleotide sequence ID" value="NC_008271.1"/>
</dbReference>
<dbReference type="PIRSF" id="PIRSF016578">
    <property type="entry name" value="HsaA"/>
    <property type="match status" value="1"/>
</dbReference>
<dbReference type="InterPro" id="IPR046373">
    <property type="entry name" value="Acyl-CoA_Oxase/DH_mid-dom_sf"/>
</dbReference>
<evidence type="ECO:0000256" key="6">
    <source>
        <dbReference type="ARBA" id="ARBA00052546"/>
    </source>
</evidence>
<keyword evidence="5 7" id="KW-0560">Oxidoreductase</keyword>
<feature type="domain" description="Acyl-CoA dehydrogenase/oxidase N-terminal" evidence="10">
    <location>
        <begin position="7"/>
        <end position="115"/>
    </location>
</feature>
<reference evidence="12" key="1">
    <citation type="journal article" date="2006" name="Proc. Natl. Acad. Sci. U.S.A.">
        <title>The complete genome of Rhodococcus sp. RHA1 provides insights into a catabolic powerhouse.</title>
        <authorList>
            <person name="McLeod M.P."/>
            <person name="Warren R.L."/>
            <person name="Hsiao W.W.L."/>
            <person name="Araki N."/>
            <person name="Myhre M."/>
            <person name="Fernandes C."/>
            <person name="Miyazawa D."/>
            <person name="Wong W."/>
            <person name="Lillquist A.L."/>
            <person name="Wang D."/>
            <person name="Dosanjh M."/>
            <person name="Hara H."/>
            <person name="Petrescu A."/>
            <person name="Morin R.D."/>
            <person name="Yang G."/>
            <person name="Stott J.M."/>
            <person name="Schein J.E."/>
            <person name="Shin H."/>
            <person name="Smailus D."/>
            <person name="Siddiqui A.S."/>
            <person name="Marra M.A."/>
            <person name="Jones S.J.M."/>
            <person name="Holt R."/>
            <person name="Brinkman F.S.L."/>
            <person name="Miyauchi K."/>
            <person name="Fukuda M."/>
            <person name="Davies J.E."/>
            <person name="Mohn W.W."/>
            <person name="Eltis L.D."/>
        </authorList>
    </citation>
    <scope>NUCLEOTIDE SEQUENCE [LARGE SCALE GENOMIC DNA]</scope>
    <source>
        <strain evidence="12">RHA1</strain>
    </source>
</reference>
<dbReference type="GO" id="GO:0050660">
    <property type="term" value="F:flavin adenine dinucleotide binding"/>
    <property type="evidence" value="ECO:0007669"/>
    <property type="project" value="InterPro"/>
</dbReference>
<gene>
    <name evidence="11" type="ordered locus">RHA1_ro11183</name>
</gene>
<feature type="domain" description="Acyl-CoA oxidase/dehydrogenase middle" evidence="9">
    <location>
        <begin position="126"/>
        <end position="220"/>
    </location>
</feature>
<dbReference type="InterPro" id="IPR013786">
    <property type="entry name" value="AcylCoA_DH/ox_N"/>
</dbReference>
<dbReference type="AlphaFoldDB" id="Q0RV56"/>
<evidence type="ECO:0000259" key="8">
    <source>
        <dbReference type="Pfam" id="PF00441"/>
    </source>
</evidence>
<dbReference type="Gene3D" id="2.40.110.10">
    <property type="entry name" value="Butyryl-CoA Dehydrogenase, subunit A, domain 2"/>
    <property type="match status" value="1"/>
</dbReference>
<dbReference type="EC" id="1.3.99.-" evidence="11"/>
<protein>
    <submittedName>
        <fullName evidence="11">Acyl-CoA dehydrogenase</fullName>
        <ecNumber evidence="11">1.3.99.-</ecNumber>
    </submittedName>
</protein>